<proteinExistence type="inferred from homology"/>
<dbReference type="InterPro" id="IPR040453">
    <property type="entry name" value="Mnd1_HTH"/>
</dbReference>
<comment type="caution">
    <text evidence="8">The sequence shown here is derived from an EMBL/GenBank/DDBJ whole genome shotgun (WGS) entry which is preliminary data.</text>
</comment>
<dbReference type="InterPro" id="IPR040661">
    <property type="entry name" value="LZ3wCH"/>
</dbReference>
<dbReference type="Gene3D" id="1.10.10.10">
    <property type="entry name" value="Winged helix-like DNA-binding domain superfamily/Winged helix DNA-binding domain"/>
    <property type="match status" value="1"/>
</dbReference>
<dbReference type="Proteomes" id="UP001168972">
    <property type="component" value="Unassembled WGS sequence"/>
</dbReference>
<organism evidence="8 9">
    <name type="scientific">Microctonus hyperodae</name>
    <name type="common">Parasitoid wasp</name>
    <dbReference type="NCBI Taxonomy" id="165561"/>
    <lineage>
        <taxon>Eukaryota</taxon>
        <taxon>Metazoa</taxon>
        <taxon>Ecdysozoa</taxon>
        <taxon>Arthropoda</taxon>
        <taxon>Hexapoda</taxon>
        <taxon>Insecta</taxon>
        <taxon>Pterygota</taxon>
        <taxon>Neoptera</taxon>
        <taxon>Endopterygota</taxon>
        <taxon>Hymenoptera</taxon>
        <taxon>Apocrita</taxon>
        <taxon>Ichneumonoidea</taxon>
        <taxon>Braconidae</taxon>
        <taxon>Euphorinae</taxon>
        <taxon>Microctonus</taxon>
    </lineage>
</organism>
<dbReference type="Pfam" id="PF18517">
    <property type="entry name" value="LZ3wCH"/>
    <property type="match status" value="1"/>
</dbReference>
<dbReference type="Pfam" id="PF03962">
    <property type="entry name" value="Mnd1"/>
    <property type="match status" value="1"/>
</dbReference>
<comment type="similarity">
    <text evidence="2">Belongs to the MND1 family.</text>
</comment>
<evidence type="ECO:0000313" key="8">
    <source>
        <dbReference type="EMBL" id="KAK0179749.1"/>
    </source>
</evidence>
<dbReference type="PIRSF" id="PIRSF026991">
    <property type="entry name" value="Mnd1"/>
    <property type="match status" value="1"/>
</dbReference>
<reference evidence="8" key="1">
    <citation type="journal article" date="2023" name="bioRxiv">
        <title>Scaffold-level genome assemblies of two parasitoid biocontrol wasps reveal the parthenogenesis mechanism and an associated novel virus.</title>
        <authorList>
            <person name="Inwood S."/>
            <person name="Skelly J."/>
            <person name="Guhlin J."/>
            <person name="Harrop T."/>
            <person name="Goldson S."/>
            <person name="Dearden P."/>
        </authorList>
    </citation>
    <scope>NUCLEOTIDE SEQUENCE</scope>
    <source>
        <strain evidence="8">Lincoln</strain>
        <tissue evidence="8">Whole body</tissue>
    </source>
</reference>
<accession>A0AA39G2V6</accession>
<keyword evidence="9" id="KW-1185">Reference proteome</keyword>
<dbReference type="SUPFAM" id="SSF46785">
    <property type="entry name" value="Winged helix' DNA-binding domain"/>
    <property type="match status" value="1"/>
</dbReference>
<dbReference type="InterPro" id="IPR005647">
    <property type="entry name" value="Mnd1"/>
</dbReference>
<name>A0AA39G2V6_MICHY</name>
<evidence type="ECO:0000259" key="7">
    <source>
        <dbReference type="Pfam" id="PF18517"/>
    </source>
</evidence>
<keyword evidence="3 5" id="KW-0175">Coiled coil</keyword>
<comment type="subcellular location">
    <subcellularLocation>
        <location evidence="1">Nucleus</location>
    </subcellularLocation>
</comment>
<evidence type="ECO:0008006" key="10">
    <source>
        <dbReference type="Google" id="ProtNLM"/>
    </source>
</evidence>
<dbReference type="GO" id="GO:0003690">
    <property type="term" value="F:double-stranded DNA binding"/>
    <property type="evidence" value="ECO:0007669"/>
    <property type="project" value="InterPro"/>
</dbReference>
<feature type="domain" description="Mnd1 HTH" evidence="6">
    <location>
        <begin position="57"/>
        <end position="116"/>
    </location>
</feature>
<evidence type="ECO:0000256" key="2">
    <source>
        <dbReference type="ARBA" id="ARBA00005981"/>
    </source>
</evidence>
<dbReference type="InterPro" id="IPR036388">
    <property type="entry name" value="WH-like_DNA-bd_sf"/>
</dbReference>
<feature type="domain" description="Leucine zipper with capping helix" evidence="7">
    <location>
        <begin position="192"/>
        <end position="245"/>
    </location>
</feature>
<dbReference type="AlphaFoldDB" id="A0AA39G2V6"/>
<evidence type="ECO:0000256" key="4">
    <source>
        <dbReference type="ARBA" id="ARBA00023242"/>
    </source>
</evidence>
<dbReference type="GO" id="GO:0007131">
    <property type="term" value="P:reciprocal meiotic recombination"/>
    <property type="evidence" value="ECO:0007669"/>
    <property type="project" value="InterPro"/>
</dbReference>
<dbReference type="EMBL" id="JAQQBR010000003">
    <property type="protein sequence ID" value="KAK0179749.1"/>
    <property type="molecule type" value="Genomic_DNA"/>
</dbReference>
<sequence>MYTESQCFVKVNECNKFKSQSFIQVQEELFHSRITENLIETNEMSKRVSLDEKRARMLQIFYEKKEFFTLKEIEKIASKEKGIVVQTVKDVLQALVDDGFVHTDKIGSTIYYWIFPGEKIMQLEQRIADSNRAIVEAEFKLQKLDVECKKLQNENEDTEEKRIILHELEQLNESEVELKKQISKFSNVDPEMIAKIQQQAEEKKTEANMWTENIFAIQSWCKNKFNITEETLNKQFHIPEDLDYIE</sequence>
<evidence type="ECO:0000256" key="1">
    <source>
        <dbReference type="ARBA" id="ARBA00004123"/>
    </source>
</evidence>
<protein>
    <recommendedName>
        <fullName evidence="10">Meiotic nuclear division protein 1 homolog</fullName>
    </recommendedName>
</protein>
<evidence type="ECO:0000256" key="5">
    <source>
        <dbReference type="SAM" id="Coils"/>
    </source>
</evidence>
<reference evidence="8" key="2">
    <citation type="submission" date="2023-03" db="EMBL/GenBank/DDBJ databases">
        <authorList>
            <person name="Inwood S.N."/>
            <person name="Skelly J.G."/>
            <person name="Guhlin J."/>
            <person name="Harrop T.W.R."/>
            <person name="Goldson S.G."/>
            <person name="Dearden P.K."/>
        </authorList>
    </citation>
    <scope>NUCLEOTIDE SEQUENCE</scope>
    <source>
        <strain evidence="8">Lincoln</strain>
        <tissue evidence="8">Whole body</tissue>
    </source>
</reference>
<feature type="coiled-coil region" evidence="5">
    <location>
        <begin position="120"/>
        <end position="213"/>
    </location>
</feature>
<evidence type="ECO:0000256" key="3">
    <source>
        <dbReference type="ARBA" id="ARBA00023054"/>
    </source>
</evidence>
<dbReference type="InterPro" id="IPR036390">
    <property type="entry name" value="WH_DNA-bd_sf"/>
</dbReference>
<evidence type="ECO:0000259" key="6">
    <source>
        <dbReference type="Pfam" id="PF03962"/>
    </source>
</evidence>
<dbReference type="GO" id="GO:0005634">
    <property type="term" value="C:nucleus"/>
    <property type="evidence" value="ECO:0007669"/>
    <property type="project" value="UniProtKB-SubCell"/>
</dbReference>
<keyword evidence="4" id="KW-0539">Nucleus</keyword>
<gene>
    <name evidence="8" type="ORF">PV327_005471</name>
</gene>
<evidence type="ECO:0000313" key="9">
    <source>
        <dbReference type="Proteomes" id="UP001168972"/>
    </source>
</evidence>